<dbReference type="GO" id="GO:0004866">
    <property type="term" value="F:endopeptidase inhibitor activity"/>
    <property type="evidence" value="ECO:0007669"/>
    <property type="project" value="InterPro"/>
</dbReference>
<proteinExistence type="predicted"/>
<dbReference type="EMBL" id="UINC01032753">
    <property type="protein sequence ID" value="SVB20932.1"/>
    <property type="molecule type" value="Genomic_DNA"/>
</dbReference>
<evidence type="ECO:0000259" key="2">
    <source>
        <dbReference type="Pfam" id="PF01835"/>
    </source>
</evidence>
<dbReference type="InterPro" id="IPR002890">
    <property type="entry name" value="MG2"/>
</dbReference>
<name>A0A382C578_9ZZZZ</name>
<sequence>QIDHPQTYTLGNSGDSPFKLHSSTPSQTYYPGDEVQVEFGIRDKLGNQLWRMFNYSAARLTFPFVVVKDPNGIVIASNQITNELPENFFHFDFLLPQTTQLGVYRVEVSLDGKFYGKMSDSFRFTVIPKITSTPPIISDVSAPAEIQSNATIQLAANIQGSNFNNISLKLSNRFGKMHFLPIDEFQNRYLWQISPIVYQSYDENINWQITAINSHGLKSKKNGLIKVVQVDSPTIPTSLVGEKIWLSIDGTQMDPILVPVGSVQEFHVDDEMPIWNVSNGIGTIDQDGKFYSHTEAGRFGLVSAILLASSNKFGRLVQASRNITLITTDANQLLIDPYPKITLVAGAKKDFQVVLTDTFGNQIEMLKNRLHWQSDGNIGEIINNVFFAQRIGTGRVTATYENLIVSAEIEVVFGDLKSIEILPTNIKLRAGEAQKLKAVAKDMLGNQVEVNPIWSVGGGLGIIRNSIFTAKNSGEGKISATLFDLVVTTRAVVIPNNLHNITIDPFISYLPVSNDKMTYTYKFVAQGWDVAGNAVPIRNSRWAVDTAAGIINSNGLMRSINQANSQTLGSVVINGTIWSYGQTIRGQEAIAGKSVVVIQSNAPDSVQSLAIVLKNFDQIIERYTITINESQDFEAIGLDQWNQRAQILPKWSVNGNIGVIDSSGTFT</sequence>
<gene>
    <name evidence="3" type="ORF">METZ01_LOCUS173786</name>
</gene>
<evidence type="ECO:0000256" key="1">
    <source>
        <dbReference type="SAM" id="MobiDB-lite"/>
    </source>
</evidence>
<accession>A0A382C578</accession>
<reference evidence="3" key="1">
    <citation type="submission" date="2018-05" db="EMBL/GenBank/DDBJ databases">
        <authorList>
            <person name="Lanie J.A."/>
            <person name="Ng W.-L."/>
            <person name="Kazmierczak K.M."/>
            <person name="Andrzejewski T.M."/>
            <person name="Davidsen T.M."/>
            <person name="Wayne K.J."/>
            <person name="Tettelin H."/>
            <person name="Glass J.I."/>
            <person name="Rusch D."/>
            <person name="Podicherti R."/>
            <person name="Tsui H.-C.T."/>
            <person name="Winkler M.E."/>
        </authorList>
    </citation>
    <scope>NUCLEOTIDE SEQUENCE</scope>
</reference>
<feature type="non-terminal residue" evidence="3">
    <location>
        <position position="1"/>
    </location>
</feature>
<dbReference type="AlphaFoldDB" id="A0A382C578"/>
<feature type="domain" description="Macroglobulin" evidence="2">
    <location>
        <begin position="21"/>
        <end position="123"/>
    </location>
</feature>
<organism evidence="3">
    <name type="scientific">marine metagenome</name>
    <dbReference type="NCBI Taxonomy" id="408172"/>
    <lineage>
        <taxon>unclassified sequences</taxon>
        <taxon>metagenomes</taxon>
        <taxon>ecological metagenomes</taxon>
    </lineage>
</organism>
<dbReference type="Gene3D" id="2.60.40.1930">
    <property type="match status" value="1"/>
</dbReference>
<feature type="region of interest" description="Disordered" evidence="1">
    <location>
        <begin position="1"/>
        <end position="23"/>
    </location>
</feature>
<evidence type="ECO:0000313" key="3">
    <source>
        <dbReference type="EMBL" id="SVB20932.1"/>
    </source>
</evidence>
<feature type="non-terminal residue" evidence="3">
    <location>
        <position position="667"/>
    </location>
</feature>
<dbReference type="Pfam" id="PF01835">
    <property type="entry name" value="MG2"/>
    <property type="match status" value="1"/>
</dbReference>
<protein>
    <recommendedName>
        <fullName evidence="2">Macroglobulin domain-containing protein</fullName>
    </recommendedName>
</protein>